<name>A0A2P6NJ32_9EUKA</name>
<dbReference type="PANTHER" id="PTHR12350:SF19">
    <property type="entry name" value="SET DOMAIN-CONTAINING PROTEIN"/>
    <property type="match status" value="1"/>
</dbReference>
<dbReference type="Proteomes" id="UP000241769">
    <property type="component" value="Unassembled WGS sequence"/>
</dbReference>
<dbReference type="InterPro" id="IPR053201">
    <property type="entry name" value="Flavunoidine_N-MTase"/>
</dbReference>
<dbReference type="SUPFAM" id="SSF82199">
    <property type="entry name" value="SET domain"/>
    <property type="match status" value="1"/>
</dbReference>
<evidence type="ECO:0000313" key="2">
    <source>
        <dbReference type="EMBL" id="PRP83951.1"/>
    </source>
</evidence>
<dbReference type="Gene3D" id="2.170.270.10">
    <property type="entry name" value="SET domain"/>
    <property type="match status" value="1"/>
</dbReference>
<dbReference type="InParanoid" id="A0A2P6NJ32"/>
<reference evidence="2 3" key="1">
    <citation type="journal article" date="2018" name="Genome Biol. Evol.">
        <title>Multiple Roots of Fruiting Body Formation in Amoebozoa.</title>
        <authorList>
            <person name="Hillmann F."/>
            <person name="Forbes G."/>
            <person name="Novohradska S."/>
            <person name="Ferling I."/>
            <person name="Riege K."/>
            <person name="Groth M."/>
            <person name="Westermann M."/>
            <person name="Marz M."/>
            <person name="Spaller T."/>
            <person name="Winckler T."/>
            <person name="Schaap P."/>
            <person name="Glockner G."/>
        </authorList>
    </citation>
    <scope>NUCLEOTIDE SEQUENCE [LARGE SCALE GENOMIC DNA]</scope>
    <source>
        <strain evidence="2 3">Jena</strain>
    </source>
</reference>
<feature type="domain" description="SET" evidence="1">
    <location>
        <begin position="157"/>
        <end position="198"/>
    </location>
</feature>
<proteinExistence type="predicted"/>
<comment type="caution">
    <text evidence="2">The sequence shown here is derived from an EMBL/GenBank/DDBJ whole genome shotgun (WGS) entry which is preliminary data.</text>
</comment>
<accession>A0A2P6NJ32</accession>
<dbReference type="OrthoDB" id="5984008at2759"/>
<sequence>MTAPVLNAVDSHNLPFRFQPYRLPPQLFLFSFFWGGKPYPAAGRGSIHSGCIHRDRRSSQSDQDETYIQLNFQRACERQPHSNMDPVKPHWQRPSHPDLILAKKGDDPKSFSASSHSLVDLPTGSTFTKLTFPPLTLVESPSYATLQTGRDQHVLLNSDIMFANHSCSPSLEFDVGQMEVRVSRDRDMKKGDGLTFFYPSTEWNMSQPLC</sequence>
<protein>
    <recommendedName>
        <fullName evidence="1">SET domain-containing protein</fullName>
    </recommendedName>
</protein>
<dbReference type="PANTHER" id="PTHR12350">
    <property type="entry name" value="HISTONE-LYSINE N-METHYLTRANSFERASE-RELATED"/>
    <property type="match status" value="1"/>
</dbReference>
<keyword evidence="3" id="KW-1185">Reference proteome</keyword>
<dbReference type="InterPro" id="IPR046341">
    <property type="entry name" value="SET_dom_sf"/>
</dbReference>
<organism evidence="2 3">
    <name type="scientific">Planoprotostelium fungivorum</name>
    <dbReference type="NCBI Taxonomy" id="1890364"/>
    <lineage>
        <taxon>Eukaryota</taxon>
        <taxon>Amoebozoa</taxon>
        <taxon>Evosea</taxon>
        <taxon>Variosea</taxon>
        <taxon>Cavosteliida</taxon>
        <taxon>Cavosteliaceae</taxon>
        <taxon>Planoprotostelium</taxon>
    </lineage>
</organism>
<evidence type="ECO:0000259" key="1">
    <source>
        <dbReference type="Pfam" id="PF00856"/>
    </source>
</evidence>
<dbReference type="AlphaFoldDB" id="A0A2P6NJ32"/>
<gene>
    <name evidence="2" type="ORF">PROFUN_08635</name>
</gene>
<dbReference type="Pfam" id="PF00856">
    <property type="entry name" value="SET"/>
    <property type="match status" value="1"/>
</dbReference>
<evidence type="ECO:0000313" key="3">
    <source>
        <dbReference type="Proteomes" id="UP000241769"/>
    </source>
</evidence>
<dbReference type="EMBL" id="MDYQ01000072">
    <property type="protein sequence ID" value="PRP83951.1"/>
    <property type="molecule type" value="Genomic_DNA"/>
</dbReference>
<dbReference type="InterPro" id="IPR001214">
    <property type="entry name" value="SET_dom"/>
</dbReference>